<comment type="similarity">
    <text evidence="2">Belongs to the FUN14 family.</text>
</comment>
<dbReference type="PANTHER" id="PTHR21346:SF0">
    <property type="entry name" value="RE45833P"/>
    <property type="match status" value="1"/>
</dbReference>
<evidence type="ECO:0000256" key="3">
    <source>
        <dbReference type="ARBA" id="ARBA00022692"/>
    </source>
</evidence>
<gene>
    <name evidence="7" type="primary">LOC117565541</name>
</gene>
<evidence type="ECO:0000313" key="6">
    <source>
        <dbReference type="Proteomes" id="UP000515160"/>
    </source>
</evidence>
<keyword evidence="5" id="KW-0472">Membrane</keyword>
<dbReference type="GO" id="GO:0005741">
    <property type="term" value="C:mitochondrial outer membrane"/>
    <property type="evidence" value="ECO:0007669"/>
    <property type="project" value="UniProtKB-SubCell"/>
</dbReference>
<dbReference type="GO" id="GO:0000422">
    <property type="term" value="P:autophagy of mitochondrion"/>
    <property type="evidence" value="ECO:0007669"/>
    <property type="project" value="TreeGrafter"/>
</dbReference>
<dbReference type="RefSeq" id="XP_034100576.1">
    <property type="nucleotide sequence ID" value="XM_034244685.1"/>
</dbReference>
<accession>A0A6P8WA51</accession>
<keyword evidence="6" id="KW-1185">Reference proteome</keyword>
<dbReference type="Proteomes" id="UP000515160">
    <property type="component" value="Chromosome 2L"/>
</dbReference>
<keyword evidence="4" id="KW-1133">Transmembrane helix</keyword>
<evidence type="ECO:0000256" key="5">
    <source>
        <dbReference type="ARBA" id="ARBA00023136"/>
    </source>
</evidence>
<dbReference type="InterPro" id="IPR007014">
    <property type="entry name" value="FUN14"/>
</dbReference>
<organism evidence="6 7">
    <name type="scientific">Drosophila albomicans</name>
    <name type="common">Fruit fly</name>
    <dbReference type="NCBI Taxonomy" id="7291"/>
    <lineage>
        <taxon>Eukaryota</taxon>
        <taxon>Metazoa</taxon>
        <taxon>Ecdysozoa</taxon>
        <taxon>Arthropoda</taxon>
        <taxon>Hexapoda</taxon>
        <taxon>Insecta</taxon>
        <taxon>Pterygota</taxon>
        <taxon>Neoptera</taxon>
        <taxon>Endopterygota</taxon>
        <taxon>Diptera</taxon>
        <taxon>Brachycera</taxon>
        <taxon>Muscomorpha</taxon>
        <taxon>Ephydroidea</taxon>
        <taxon>Drosophilidae</taxon>
        <taxon>Drosophila</taxon>
    </lineage>
</organism>
<keyword evidence="3" id="KW-0812">Transmembrane</keyword>
<reference evidence="7" key="1">
    <citation type="submission" date="2025-08" db="UniProtKB">
        <authorList>
            <consortium name="RefSeq"/>
        </authorList>
    </citation>
    <scope>IDENTIFICATION</scope>
    <source>
        <strain evidence="7">15112-1751.03</strain>
        <tissue evidence="7">Whole Adult</tissue>
    </source>
</reference>
<dbReference type="PANTHER" id="PTHR21346">
    <property type="entry name" value="FUN14 DOMAIN CONTAINING"/>
    <property type="match status" value="1"/>
</dbReference>
<comment type="subcellular location">
    <subcellularLocation>
        <location evidence="1">Mitochondrion outer membrane</location>
        <topology evidence="1">Multi-pass membrane protein</topology>
    </subcellularLocation>
</comment>
<protein>
    <submittedName>
        <fullName evidence="7">FUN14 domain-containing protein 2 isoform X1</fullName>
    </submittedName>
</protein>
<name>A0A6P8WA51_DROAB</name>
<dbReference type="AlphaFoldDB" id="A0A6P8WA51"/>
<evidence type="ECO:0000313" key="7">
    <source>
        <dbReference type="RefSeq" id="XP_034100576.1"/>
    </source>
</evidence>
<dbReference type="Pfam" id="PF04930">
    <property type="entry name" value="FUN14"/>
    <property type="match status" value="1"/>
</dbReference>
<evidence type="ECO:0000256" key="2">
    <source>
        <dbReference type="ARBA" id="ARBA00009160"/>
    </source>
</evidence>
<proteinExistence type="inferred from homology"/>
<evidence type="ECO:0000256" key="4">
    <source>
        <dbReference type="ARBA" id="ARBA00022989"/>
    </source>
</evidence>
<sequence length="173" mass="19047">MASCRHSQQTNFKELKMDGASKFVKGVLGDISSRSAYSQMLIGVTSGWATGYTTMKFGKFAAFAIGGSIILIEIAHQEGFIKIDWPKLTRGVDKIAEKMESSISGKDPNWMDKTERFVDRKLDKAESQLRGKAMKVKKWYAKYIGDEDGPKINDLHIFLTAFVGGIALGVASG</sequence>
<dbReference type="OrthoDB" id="163794at2759"/>
<dbReference type="GeneID" id="117565541"/>
<evidence type="ECO:0000256" key="1">
    <source>
        <dbReference type="ARBA" id="ARBA00004374"/>
    </source>
</evidence>